<dbReference type="CDD" id="cd01614">
    <property type="entry name" value="EutN_CcmL"/>
    <property type="match status" value="1"/>
</dbReference>
<dbReference type="AlphaFoldDB" id="E7C202"/>
<proteinExistence type="predicted"/>
<dbReference type="EMBL" id="GU567956">
    <property type="protein sequence ID" value="ADI21476.1"/>
    <property type="molecule type" value="Genomic_DNA"/>
</dbReference>
<evidence type="ECO:0000256" key="2">
    <source>
        <dbReference type="ARBA" id="ARBA00024446"/>
    </source>
</evidence>
<dbReference type="PANTHER" id="PTHR36539">
    <property type="entry name" value="ETHANOLAMINE UTILIZATION PROTEIN EUTN"/>
    <property type="match status" value="1"/>
</dbReference>
<keyword evidence="2" id="KW-1283">Bacterial microcompartment</keyword>
<organism evidence="3">
    <name type="scientific">uncultured myxobacterium HF0070_11L13</name>
    <dbReference type="NCBI Taxonomy" id="723554"/>
    <lineage>
        <taxon>Bacteria</taxon>
        <taxon>Pseudomonadati</taxon>
        <taxon>Myxococcota</taxon>
        <taxon>Myxococcia</taxon>
        <taxon>Myxococcales</taxon>
        <taxon>environmental samples</taxon>
    </lineage>
</organism>
<dbReference type="Gene3D" id="2.40.50.220">
    <property type="entry name" value="EutN/Ccml"/>
    <property type="match status" value="1"/>
</dbReference>
<dbReference type="InterPro" id="IPR004992">
    <property type="entry name" value="EutN_CcmL"/>
</dbReference>
<dbReference type="GO" id="GO:0031469">
    <property type="term" value="C:bacterial microcompartment"/>
    <property type="evidence" value="ECO:0007669"/>
    <property type="project" value="UniProtKB-SubCell"/>
</dbReference>
<dbReference type="InterPro" id="IPR036677">
    <property type="entry name" value="EutN_CcmL_sf"/>
</dbReference>
<dbReference type="PROSITE" id="PS51932">
    <property type="entry name" value="BMV"/>
    <property type="match status" value="1"/>
</dbReference>
<dbReference type="PANTHER" id="PTHR36539:SF1">
    <property type="entry name" value="BACTERIAL MICROCOMPARTMENT SHELL VERTEX PROTEIN EUTN"/>
    <property type="match status" value="1"/>
</dbReference>
<evidence type="ECO:0000256" key="1">
    <source>
        <dbReference type="ARBA" id="ARBA00024322"/>
    </source>
</evidence>
<protein>
    <recommendedName>
        <fullName evidence="4">Carbon dioxide concentrating mechanism/carboxysome shell protein</fullName>
    </recommendedName>
</protein>
<evidence type="ECO:0008006" key="4">
    <source>
        <dbReference type="Google" id="ProtNLM"/>
    </source>
</evidence>
<reference evidence="3" key="1">
    <citation type="submission" date="2010-01" db="EMBL/GenBank/DDBJ databases">
        <title>Genome fragments of uncultured bacteria from the North Pacific subtropical Gyre.</title>
        <authorList>
            <person name="Pham V.D."/>
            <person name="Delong E.F."/>
        </authorList>
    </citation>
    <scope>NUCLEOTIDE SEQUENCE</scope>
</reference>
<dbReference type="SUPFAM" id="SSF159133">
    <property type="entry name" value="EutN/CcmL-like"/>
    <property type="match status" value="1"/>
</dbReference>
<evidence type="ECO:0000313" key="3">
    <source>
        <dbReference type="EMBL" id="ADI21476.1"/>
    </source>
</evidence>
<comment type="subcellular location">
    <subcellularLocation>
        <location evidence="1">Bacterial microcompartment</location>
    </subcellularLocation>
</comment>
<accession>E7C202</accession>
<dbReference type="Pfam" id="PF03319">
    <property type="entry name" value="EutN_CcmL"/>
    <property type="match status" value="1"/>
</dbReference>
<sequence>MILGRVIGNVVSSAKHESYIGHKILIVQPIDENGASSGKPFLAVDNAQAGEGDTVLVLKEGNGVRQILQASTPPPILELIVGIVDTVEVSG</sequence>
<name>E7C202_9BACT</name>